<evidence type="ECO:0000313" key="2">
    <source>
        <dbReference type="EMBL" id="RRR23366.1"/>
    </source>
</evidence>
<evidence type="ECO:0000313" key="4">
    <source>
        <dbReference type="Proteomes" id="UP000282185"/>
    </source>
</evidence>
<dbReference type="AlphaFoldDB" id="A0A345YLF2"/>
<dbReference type="EMBL" id="QSWH01000003">
    <property type="protein sequence ID" value="RRR23366.1"/>
    <property type="molecule type" value="Genomic_DNA"/>
</dbReference>
<reference evidence="1 3" key="1">
    <citation type="submission" date="2018-07" db="EMBL/GenBank/DDBJ databases">
        <title>Brachybacterium saurashtrense DSM 23186 genome sequence.</title>
        <authorList>
            <person name="Guo L."/>
        </authorList>
    </citation>
    <scope>NUCLEOTIDE SEQUENCE [LARGE SCALE GENOMIC DNA]</scope>
    <source>
        <strain evidence="1 3">DSM 23186</strain>
    </source>
</reference>
<dbReference type="EMBL" id="CP031356">
    <property type="protein sequence ID" value="AXK44754.1"/>
    <property type="molecule type" value="Genomic_DNA"/>
</dbReference>
<protein>
    <submittedName>
        <fullName evidence="2">Uncharacterized protein</fullName>
    </submittedName>
</protein>
<evidence type="ECO:0000313" key="1">
    <source>
        <dbReference type="EMBL" id="AXK44754.1"/>
    </source>
</evidence>
<dbReference type="KEGG" id="bsau:DWV08_03330"/>
<gene>
    <name evidence="1" type="ORF">DWV08_03330</name>
    <name evidence="2" type="ORF">DXU92_08465</name>
</gene>
<sequence>MHIEECLSPLADPDPVSEYVIRVWTPGATALAAWSLAQWTLTGAASVEDAIAWARAHGDGRPTEVLLIDPSGGVLRLWGAPPEEMTTTVHIPLTRD</sequence>
<dbReference type="Proteomes" id="UP000282185">
    <property type="component" value="Unassembled WGS sequence"/>
</dbReference>
<evidence type="ECO:0000313" key="3">
    <source>
        <dbReference type="Proteomes" id="UP000254236"/>
    </source>
</evidence>
<keyword evidence="3" id="KW-1185">Reference proteome</keyword>
<reference evidence="2 4" key="2">
    <citation type="submission" date="2018-08" db="EMBL/GenBank/DDBJ databases">
        <title>Brachybacterium saurashtrense DSM 23186.</title>
        <authorList>
            <person name="Li Y."/>
        </authorList>
    </citation>
    <scope>NUCLEOTIDE SEQUENCE [LARGE SCALE GENOMIC DNA]</scope>
    <source>
        <strain evidence="2 4">DSM 23186</strain>
    </source>
</reference>
<dbReference type="Proteomes" id="UP000254236">
    <property type="component" value="Chromosome"/>
</dbReference>
<accession>A0A345YLF2</accession>
<name>A0A345YLF2_9MICO</name>
<organism evidence="2 4">
    <name type="scientific">Brachybacterium saurashtrense</name>
    <dbReference type="NCBI Taxonomy" id="556288"/>
    <lineage>
        <taxon>Bacteria</taxon>
        <taxon>Bacillati</taxon>
        <taxon>Actinomycetota</taxon>
        <taxon>Actinomycetes</taxon>
        <taxon>Micrococcales</taxon>
        <taxon>Dermabacteraceae</taxon>
        <taxon>Brachybacterium</taxon>
    </lineage>
</organism>
<proteinExistence type="predicted"/>
<dbReference type="RefSeq" id="WP_115412507.1">
    <property type="nucleotide sequence ID" value="NZ_CP031356.1"/>
</dbReference>